<evidence type="ECO:0000313" key="8">
    <source>
        <dbReference type="Proteomes" id="UP000288716"/>
    </source>
</evidence>
<sequence>MYCERRIEACIERYPLIKLMIEAMEKHGCPIDYRRHFSCEYCGPLVGGGYDPELNQIVICYNKLRSVQRIESTLTHELVHMFDYCRAEFDCNSLEHVACSEIRAANLAHCSLIDSFYQLTTTPTRIAKTQQDCVKTRAANSIQASRPDLSRSDIMAVVDKVFDRCFNDLEPIGRRCRLSKKQRLLTYKERKYYDFE</sequence>
<accession>A0A443SFK9</accession>
<dbReference type="GO" id="GO:0034982">
    <property type="term" value="P:mitochondrial protein processing"/>
    <property type="evidence" value="ECO:0007669"/>
    <property type="project" value="TreeGrafter"/>
</dbReference>
<dbReference type="STRING" id="299467.A0A443SFK9"/>
<dbReference type="GO" id="GO:0046872">
    <property type="term" value="F:metal ion binding"/>
    <property type="evidence" value="ECO:0007669"/>
    <property type="project" value="UniProtKB-KW"/>
</dbReference>
<evidence type="ECO:0000256" key="5">
    <source>
        <dbReference type="ARBA" id="ARBA00023049"/>
    </source>
</evidence>
<dbReference type="InterPro" id="IPR019165">
    <property type="entry name" value="Peptidase_M76_ATP23"/>
</dbReference>
<keyword evidence="8" id="KW-1185">Reference proteome</keyword>
<dbReference type="EMBL" id="NCKV01002878">
    <property type="protein sequence ID" value="RWS26309.1"/>
    <property type="molecule type" value="Genomic_DNA"/>
</dbReference>
<dbReference type="Pfam" id="PF09768">
    <property type="entry name" value="Peptidase_M76"/>
    <property type="match status" value="1"/>
</dbReference>
<dbReference type="AlphaFoldDB" id="A0A443SFK9"/>
<evidence type="ECO:0000256" key="4">
    <source>
        <dbReference type="ARBA" id="ARBA00022801"/>
    </source>
</evidence>
<comment type="caution">
    <text evidence="7">The sequence shown here is derived from an EMBL/GenBank/DDBJ whole genome shotgun (WGS) entry which is preliminary data.</text>
</comment>
<dbReference type="GO" id="GO:0005739">
    <property type="term" value="C:mitochondrion"/>
    <property type="evidence" value="ECO:0007669"/>
    <property type="project" value="GOC"/>
</dbReference>
<dbReference type="OrthoDB" id="285308at2759"/>
<name>A0A443SFK9_9ACAR</name>
<evidence type="ECO:0000256" key="6">
    <source>
        <dbReference type="RuleBase" id="RU364057"/>
    </source>
</evidence>
<evidence type="ECO:0000256" key="1">
    <source>
        <dbReference type="ARBA" id="ARBA00009915"/>
    </source>
</evidence>
<dbReference type="EC" id="3.4.24.-" evidence="6"/>
<comment type="similarity">
    <text evidence="1 6">Belongs to the peptidase M76 family.</text>
</comment>
<evidence type="ECO:0000313" key="7">
    <source>
        <dbReference type="EMBL" id="RWS26309.1"/>
    </source>
</evidence>
<keyword evidence="2 6" id="KW-0645">Protease</keyword>
<dbReference type="GO" id="GO:0033615">
    <property type="term" value="P:mitochondrial proton-transporting ATP synthase complex assembly"/>
    <property type="evidence" value="ECO:0007669"/>
    <property type="project" value="TreeGrafter"/>
</dbReference>
<reference evidence="7 8" key="1">
    <citation type="journal article" date="2018" name="Gigascience">
        <title>Genomes of trombidid mites reveal novel predicted allergens and laterally-transferred genes associated with secondary metabolism.</title>
        <authorList>
            <person name="Dong X."/>
            <person name="Chaisiri K."/>
            <person name="Xia D."/>
            <person name="Armstrong S.D."/>
            <person name="Fang Y."/>
            <person name="Donnelly M.J."/>
            <person name="Kadowaki T."/>
            <person name="McGarry J.W."/>
            <person name="Darby A.C."/>
            <person name="Makepeace B.L."/>
        </authorList>
    </citation>
    <scope>NUCLEOTIDE SEQUENCE [LARGE SCALE GENOMIC DNA]</scope>
    <source>
        <strain evidence="7">UoL-UT</strain>
    </source>
</reference>
<dbReference type="GO" id="GO:0004222">
    <property type="term" value="F:metalloendopeptidase activity"/>
    <property type="evidence" value="ECO:0007669"/>
    <property type="project" value="InterPro"/>
</dbReference>
<proteinExistence type="inferred from homology"/>
<gene>
    <name evidence="7" type="ORF">B4U80_06612</name>
</gene>
<keyword evidence="3 6" id="KW-0479">Metal-binding</keyword>
<evidence type="ECO:0000256" key="2">
    <source>
        <dbReference type="ARBA" id="ARBA00022670"/>
    </source>
</evidence>
<evidence type="ECO:0000256" key="3">
    <source>
        <dbReference type="ARBA" id="ARBA00022723"/>
    </source>
</evidence>
<dbReference type="PANTHER" id="PTHR21711:SF0">
    <property type="entry name" value="MITOCHONDRIAL INNER MEMBRANE PROTEASE ATP23 HOMOLOG"/>
    <property type="match status" value="1"/>
</dbReference>
<keyword evidence="5 6" id="KW-0482">Metalloprotease</keyword>
<dbReference type="PANTHER" id="PTHR21711">
    <property type="entry name" value="MITOCHONDRIAL INNER MEMBRANE PROTEASE"/>
    <property type="match status" value="1"/>
</dbReference>
<dbReference type="VEuPathDB" id="VectorBase:LDEU005731"/>
<dbReference type="Proteomes" id="UP000288716">
    <property type="component" value="Unassembled WGS sequence"/>
</dbReference>
<keyword evidence="4 6" id="KW-0378">Hydrolase</keyword>
<organism evidence="7 8">
    <name type="scientific">Leptotrombidium deliense</name>
    <dbReference type="NCBI Taxonomy" id="299467"/>
    <lineage>
        <taxon>Eukaryota</taxon>
        <taxon>Metazoa</taxon>
        <taxon>Ecdysozoa</taxon>
        <taxon>Arthropoda</taxon>
        <taxon>Chelicerata</taxon>
        <taxon>Arachnida</taxon>
        <taxon>Acari</taxon>
        <taxon>Acariformes</taxon>
        <taxon>Trombidiformes</taxon>
        <taxon>Prostigmata</taxon>
        <taxon>Anystina</taxon>
        <taxon>Parasitengona</taxon>
        <taxon>Trombiculoidea</taxon>
        <taxon>Trombiculidae</taxon>
        <taxon>Leptotrombidium</taxon>
    </lineage>
</organism>
<protein>
    <recommendedName>
        <fullName evidence="6">Mitochondrial inner membrane protease ATP23</fullName>
        <ecNumber evidence="6">3.4.24.-</ecNumber>
    </recommendedName>
</protein>